<gene>
    <name evidence="5" type="ORF">HYN46_12735</name>
</gene>
<dbReference type="Pfam" id="PF04970">
    <property type="entry name" value="LRAT"/>
    <property type="match status" value="1"/>
</dbReference>
<organism evidence="5 6">
    <name type="scientific">Aquirhabdus parva</name>
    <dbReference type="NCBI Taxonomy" id="2283318"/>
    <lineage>
        <taxon>Bacteria</taxon>
        <taxon>Pseudomonadati</taxon>
        <taxon>Pseudomonadota</taxon>
        <taxon>Gammaproteobacteria</taxon>
        <taxon>Moraxellales</taxon>
        <taxon>Moraxellaceae</taxon>
        <taxon>Aquirhabdus</taxon>
    </lineage>
</organism>
<protein>
    <submittedName>
        <fullName evidence="5">Hydrolase</fullName>
    </submittedName>
</protein>
<dbReference type="PANTHER" id="PTHR13943:SF77">
    <property type="entry name" value="LRAT DOMAIN-CONTAINING PROTEIN"/>
    <property type="match status" value="1"/>
</dbReference>
<name>A0A345P8L1_9GAMM</name>
<dbReference type="GO" id="GO:0016410">
    <property type="term" value="F:N-acyltransferase activity"/>
    <property type="evidence" value="ECO:0007669"/>
    <property type="project" value="TreeGrafter"/>
</dbReference>
<sequence length="154" mass="17158">MSKSVSLGDHVVTPRMGFTHHGIYIGDQRVMHYAGFIDGFAVKGPVAITSLERFDNGFGFWVQEHDRKFDRAESVERAYSRLGEDDYHILFNNCEHFVSWCISGVHSSAQIKKLTFNAAAISFATLEGIGNLASKVAAGWRAVQEARHLARVQS</sequence>
<keyword evidence="3" id="KW-0443">Lipid metabolism</keyword>
<keyword evidence="6" id="KW-1185">Reference proteome</keyword>
<evidence type="ECO:0000256" key="1">
    <source>
        <dbReference type="ARBA" id="ARBA00022679"/>
    </source>
</evidence>
<evidence type="ECO:0000313" key="6">
    <source>
        <dbReference type="Proteomes" id="UP000253940"/>
    </source>
</evidence>
<accession>A0A345P8L1</accession>
<feature type="domain" description="LRAT" evidence="4">
    <location>
        <begin position="10"/>
        <end position="110"/>
    </location>
</feature>
<keyword evidence="2 5" id="KW-0378">Hydrolase</keyword>
<evidence type="ECO:0000313" key="5">
    <source>
        <dbReference type="EMBL" id="AXI03620.1"/>
    </source>
</evidence>
<evidence type="ECO:0000256" key="3">
    <source>
        <dbReference type="ARBA" id="ARBA00023098"/>
    </source>
</evidence>
<evidence type="ECO:0000256" key="2">
    <source>
        <dbReference type="ARBA" id="ARBA00022801"/>
    </source>
</evidence>
<dbReference type="OrthoDB" id="9812095at2"/>
<reference evidence="5 6" key="1">
    <citation type="submission" date="2018-07" db="EMBL/GenBank/DDBJ databases">
        <title>Genome sequencing of Moraxellaceae gen. HYN0046.</title>
        <authorList>
            <person name="Kim M."/>
            <person name="Yi H."/>
        </authorList>
    </citation>
    <scope>NUCLEOTIDE SEQUENCE [LARGE SCALE GENOMIC DNA]</scope>
    <source>
        <strain evidence="5 6">HYN0046</strain>
    </source>
</reference>
<dbReference type="GO" id="GO:0004623">
    <property type="term" value="F:phospholipase A2 activity"/>
    <property type="evidence" value="ECO:0007669"/>
    <property type="project" value="TreeGrafter"/>
</dbReference>
<keyword evidence="1" id="KW-0808">Transferase</keyword>
<dbReference type="AlphaFoldDB" id="A0A345P8L1"/>
<dbReference type="InterPro" id="IPR007053">
    <property type="entry name" value="LRAT_dom"/>
</dbReference>
<dbReference type="GO" id="GO:0070292">
    <property type="term" value="P:N-acylphosphatidylethanolamine metabolic process"/>
    <property type="evidence" value="ECO:0007669"/>
    <property type="project" value="TreeGrafter"/>
</dbReference>
<dbReference type="GO" id="GO:0008970">
    <property type="term" value="F:phospholipase A1 activity"/>
    <property type="evidence" value="ECO:0007669"/>
    <property type="project" value="TreeGrafter"/>
</dbReference>
<dbReference type="PANTHER" id="PTHR13943">
    <property type="entry name" value="HRAS-LIKE SUPPRESSOR - RELATED"/>
    <property type="match status" value="1"/>
</dbReference>
<dbReference type="Gene3D" id="3.90.1720.10">
    <property type="entry name" value="endopeptidase domain like (from Nostoc punctiforme)"/>
    <property type="match status" value="1"/>
</dbReference>
<dbReference type="InterPro" id="IPR051496">
    <property type="entry name" value="H-rev107_PLA/AT"/>
</dbReference>
<dbReference type="RefSeq" id="WP_114899728.1">
    <property type="nucleotide sequence ID" value="NZ_CP031222.1"/>
</dbReference>
<evidence type="ECO:0000259" key="4">
    <source>
        <dbReference type="PROSITE" id="PS51934"/>
    </source>
</evidence>
<dbReference type="PROSITE" id="PS51934">
    <property type="entry name" value="LRAT"/>
    <property type="match status" value="1"/>
</dbReference>
<dbReference type="EMBL" id="CP031222">
    <property type="protein sequence ID" value="AXI03620.1"/>
    <property type="molecule type" value="Genomic_DNA"/>
</dbReference>
<dbReference type="KEGG" id="mbah:HYN46_12735"/>
<dbReference type="Proteomes" id="UP000253940">
    <property type="component" value="Chromosome"/>
</dbReference>
<proteinExistence type="predicted"/>
<dbReference type="GO" id="GO:0005737">
    <property type="term" value="C:cytoplasm"/>
    <property type="evidence" value="ECO:0007669"/>
    <property type="project" value="TreeGrafter"/>
</dbReference>